<feature type="domain" description="F-box" evidence="2">
    <location>
        <begin position="9"/>
        <end position="61"/>
    </location>
</feature>
<accession>A0A336KKL6</accession>
<dbReference type="EMBL" id="UFQT01000547">
    <property type="protein sequence ID" value="SSX25144.1"/>
    <property type="molecule type" value="Genomic_DNA"/>
</dbReference>
<sequence>MEKIENDSPIYFDTLPNELLIMIMRYLSPTDRRNAACVCKKFSEIAFFVSNISLSFNYSRLSDDCAPMSIFLKSRNNYSRIILGGDIEFGASCEKFWSKFGKFITEITFDYCPFLSVEILTSILKEMKQLQKLHIFCRKEFFLSGSKLIDDRNRDALSRALHTVTELSLNGTNITNVQLSNLLDLIPDLETLSLSFCSTPSEGLKETETEHYLKCEDILVIIKEHCPKLKDIYLDDFGYRILDEKLLVKGMLDLNLRKLCFPLEQTSSELVEFLEQQQGIQVFGMSYGIHTSCENLSLISQHLPSIKELNIRNAKGHLRGLKLISGLDKLEVFRLANHTNSFEFEEGYHICYDVIPKPKLKTFELNSSTKICDDCCEKLTQQFPNLTVLKLTHSQIGDAAVQLIFKNLTKLRKLVLTGCREISDVGMIGWRLPNNDNQQNGNKIAMQEYSIANLKGLQSLDISGCEEITNVSFLTSFRLLELRKFKASNLKKISGLGIEALVQGCPQIEVIDLGGCESLNDDCIKLISNRLKRLKFLDIHGCKSLTDAAWQFLATNCKSLQILNSWNCNMTIFLSDMLFSRIESLKLILYEQKCRRFEYDRRKRSL</sequence>
<evidence type="ECO:0000313" key="4">
    <source>
        <dbReference type="EMBL" id="SSX25144.1"/>
    </source>
</evidence>
<dbReference type="InterPro" id="IPR001810">
    <property type="entry name" value="F-box_dom"/>
</dbReference>
<proteinExistence type="predicted"/>
<dbReference type="InterPro" id="IPR001611">
    <property type="entry name" value="Leu-rich_rpt"/>
</dbReference>
<name>A0A336KKL6_CULSO</name>
<evidence type="ECO:0000313" key="3">
    <source>
        <dbReference type="EMBL" id="SSX04781.1"/>
    </source>
</evidence>
<dbReference type="SMART" id="SM00367">
    <property type="entry name" value="LRR_CC"/>
    <property type="match status" value="5"/>
</dbReference>
<dbReference type="Pfam" id="PF13516">
    <property type="entry name" value="LRR_6"/>
    <property type="match status" value="2"/>
</dbReference>
<dbReference type="VEuPathDB" id="VectorBase:CSON011983"/>
<dbReference type="Pfam" id="PF12937">
    <property type="entry name" value="F-box-like"/>
    <property type="match status" value="1"/>
</dbReference>
<evidence type="ECO:0000259" key="2">
    <source>
        <dbReference type="PROSITE" id="PS50181"/>
    </source>
</evidence>
<evidence type="ECO:0000256" key="1">
    <source>
        <dbReference type="ARBA" id="ARBA00022786"/>
    </source>
</evidence>
<organism evidence="3">
    <name type="scientific">Culicoides sonorensis</name>
    <name type="common">Biting midge</name>
    <dbReference type="NCBI Taxonomy" id="179676"/>
    <lineage>
        <taxon>Eukaryota</taxon>
        <taxon>Metazoa</taxon>
        <taxon>Ecdysozoa</taxon>
        <taxon>Arthropoda</taxon>
        <taxon>Hexapoda</taxon>
        <taxon>Insecta</taxon>
        <taxon>Pterygota</taxon>
        <taxon>Neoptera</taxon>
        <taxon>Endopterygota</taxon>
        <taxon>Diptera</taxon>
        <taxon>Nematocera</taxon>
        <taxon>Chironomoidea</taxon>
        <taxon>Ceratopogonidae</taxon>
        <taxon>Ceratopogoninae</taxon>
        <taxon>Culicoides</taxon>
        <taxon>Monoculicoides</taxon>
    </lineage>
</organism>
<dbReference type="AlphaFoldDB" id="A0A336KKL6"/>
<reference evidence="3" key="1">
    <citation type="submission" date="2018-04" db="EMBL/GenBank/DDBJ databases">
        <authorList>
            <person name="Go L.Y."/>
            <person name="Mitchell J.A."/>
        </authorList>
    </citation>
    <scope>NUCLEOTIDE SEQUENCE</scope>
    <source>
        <tissue evidence="3">Whole organism</tissue>
    </source>
</reference>
<dbReference type="InterPro" id="IPR006553">
    <property type="entry name" value="Leu-rich_rpt_Cys-con_subtyp"/>
</dbReference>
<dbReference type="SUPFAM" id="SSF81383">
    <property type="entry name" value="F-box domain"/>
    <property type="match status" value="1"/>
</dbReference>
<dbReference type="Gene3D" id="1.20.1280.50">
    <property type="match status" value="1"/>
</dbReference>
<dbReference type="GO" id="GO:0031146">
    <property type="term" value="P:SCF-dependent proteasomal ubiquitin-dependent protein catabolic process"/>
    <property type="evidence" value="ECO:0007669"/>
    <property type="project" value="TreeGrafter"/>
</dbReference>
<dbReference type="EMBL" id="UFQS01000547">
    <property type="protein sequence ID" value="SSX04781.1"/>
    <property type="molecule type" value="Genomic_DNA"/>
</dbReference>
<dbReference type="GO" id="GO:0019005">
    <property type="term" value="C:SCF ubiquitin ligase complex"/>
    <property type="evidence" value="ECO:0007669"/>
    <property type="project" value="TreeGrafter"/>
</dbReference>
<dbReference type="PANTHER" id="PTHR13318">
    <property type="entry name" value="PARTNER OF PAIRED, ISOFORM B-RELATED"/>
    <property type="match status" value="1"/>
</dbReference>
<gene>
    <name evidence="3" type="primary">CSON011983</name>
</gene>
<dbReference type="CDD" id="cd09917">
    <property type="entry name" value="F-box_SF"/>
    <property type="match status" value="1"/>
</dbReference>
<dbReference type="PROSITE" id="PS50181">
    <property type="entry name" value="FBOX"/>
    <property type="match status" value="1"/>
</dbReference>
<dbReference type="InterPro" id="IPR036047">
    <property type="entry name" value="F-box-like_dom_sf"/>
</dbReference>
<dbReference type="SUPFAM" id="SSF52047">
    <property type="entry name" value="RNI-like"/>
    <property type="match status" value="1"/>
</dbReference>
<keyword evidence="1" id="KW-0833">Ubl conjugation pathway</keyword>
<reference evidence="4" key="2">
    <citation type="submission" date="2018-07" db="EMBL/GenBank/DDBJ databases">
        <authorList>
            <person name="Quirk P.G."/>
            <person name="Krulwich T.A."/>
        </authorList>
    </citation>
    <scope>NUCLEOTIDE SEQUENCE</scope>
</reference>
<dbReference type="SMART" id="SM00256">
    <property type="entry name" value="FBOX"/>
    <property type="match status" value="1"/>
</dbReference>
<protein>
    <submittedName>
        <fullName evidence="3">CSON011983 protein</fullName>
    </submittedName>
</protein>
<dbReference type="InterPro" id="IPR032675">
    <property type="entry name" value="LRR_dom_sf"/>
</dbReference>
<dbReference type="Gene3D" id="3.80.10.10">
    <property type="entry name" value="Ribonuclease Inhibitor"/>
    <property type="match status" value="2"/>
</dbReference>